<dbReference type="EMBL" id="CAKLBY020000264">
    <property type="protein sequence ID" value="CAK7941261.1"/>
    <property type="molecule type" value="Genomic_DNA"/>
</dbReference>
<organism evidence="6 8">
    <name type="scientific">Peronospora matthiolae</name>
    <dbReference type="NCBI Taxonomy" id="2874970"/>
    <lineage>
        <taxon>Eukaryota</taxon>
        <taxon>Sar</taxon>
        <taxon>Stramenopiles</taxon>
        <taxon>Oomycota</taxon>
        <taxon>Peronosporomycetes</taxon>
        <taxon>Peronosporales</taxon>
        <taxon>Peronosporaceae</taxon>
        <taxon>Peronospora</taxon>
    </lineage>
</organism>
<feature type="domain" description="SET" evidence="4">
    <location>
        <begin position="57"/>
        <end position="154"/>
    </location>
</feature>
<sequence>MLFRNISFAPRSVISIPRRHFAALTSLTNVQQANGARNHEAQQRGELIYAPSGSDDGRFYIEQLNEHWRSAVAGQNFNQGDVIGSAPGTLYSKPTRFTVQITPEKHIDFTGGLEFVNHSCDPNTRIDVVESEAIVSFVAIKPIKEGNHLTFDYSTSEWDMDEKFDCRCGSPRCSGYIRGAKYLSDQEVNERLPYFTPSVLRQLLERKLTN</sequence>
<dbReference type="InterPro" id="IPR046341">
    <property type="entry name" value="SET_dom_sf"/>
</dbReference>
<dbReference type="GO" id="GO:0032259">
    <property type="term" value="P:methylation"/>
    <property type="evidence" value="ECO:0007669"/>
    <property type="project" value="UniProtKB-KW"/>
</dbReference>
<evidence type="ECO:0000256" key="2">
    <source>
        <dbReference type="ARBA" id="ARBA00022679"/>
    </source>
</evidence>
<reference evidence="6" key="1">
    <citation type="submission" date="2024-01" db="EMBL/GenBank/DDBJ databases">
        <authorList>
            <person name="Webb A."/>
        </authorList>
    </citation>
    <scope>NUCLEOTIDE SEQUENCE</scope>
    <source>
        <strain evidence="6">Pm1</strain>
    </source>
</reference>
<dbReference type="SMART" id="SM00317">
    <property type="entry name" value="SET"/>
    <property type="match status" value="1"/>
</dbReference>
<dbReference type="GO" id="GO:0008168">
    <property type="term" value="F:methyltransferase activity"/>
    <property type="evidence" value="ECO:0007669"/>
    <property type="project" value="UniProtKB-KW"/>
</dbReference>
<dbReference type="Gene3D" id="2.170.270.10">
    <property type="entry name" value="SET domain"/>
    <property type="match status" value="1"/>
</dbReference>
<dbReference type="SMART" id="SM00508">
    <property type="entry name" value="PostSET"/>
    <property type="match status" value="1"/>
</dbReference>
<evidence type="ECO:0000256" key="1">
    <source>
        <dbReference type="ARBA" id="ARBA00022603"/>
    </source>
</evidence>
<feature type="domain" description="Post-SET" evidence="5">
    <location>
        <begin position="162"/>
        <end position="178"/>
    </location>
</feature>
<evidence type="ECO:0000259" key="4">
    <source>
        <dbReference type="PROSITE" id="PS50280"/>
    </source>
</evidence>
<evidence type="ECO:0000259" key="5">
    <source>
        <dbReference type="PROSITE" id="PS50868"/>
    </source>
</evidence>
<evidence type="ECO:0000313" key="8">
    <source>
        <dbReference type="Proteomes" id="UP001162060"/>
    </source>
</evidence>
<evidence type="ECO:0000313" key="7">
    <source>
        <dbReference type="EMBL" id="CAK7941261.1"/>
    </source>
</evidence>
<dbReference type="EMBL" id="CAKLBY020000003">
    <property type="protein sequence ID" value="CAK7893099.1"/>
    <property type="molecule type" value="Genomic_DNA"/>
</dbReference>
<dbReference type="AlphaFoldDB" id="A0AAV1SYJ4"/>
<dbReference type="Proteomes" id="UP001162060">
    <property type="component" value="Unassembled WGS sequence"/>
</dbReference>
<name>A0AAV1SYJ4_9STRA</name>
<dbReference type="InterPro" id="IPR053201">
    <property type="entry name" value="Flavunoidine_N-MTase"/>
</dbReference>
<evidence type="ECO:0008006" key="9">
    <source>
        <dbReference type="Google" id="ProtNLM"/>
    </source>
</evidence>
<dbReference type="Pfam" id="PF00856">
    <property type="entry name" value="SET"/>
    <property type="match status" value="1"/>
</dbReference>
<evidence type="ECO:0000256" key="3">
    <source>
        <dbReference type="ARBA" id="ARBA00022691"/>
    </source>
</evidence>
<protein>
    <recommendedName>
        <fullName evidence="9">Post-SET domain-containing protein</fullName>
    </recommendedName>
</protein>
<keyword evidence="3" id="KW-0949">S-adenosyl-L-methionine</keyword>
<dbReference type="PROSITE" id="PS50868">
    <property type="entry name" value="POST_SET"/>
    <property type="match status" value="1"/>
</dbReference>
<proteinExistence type="predicted"/>
<dbReference type="SUPFAM" id="SSF82199">
    <property type="entry name" value="SET domain"/>
    <property type="match status" value="1"/>
</dbReference>
<dbReference type="InterPro" id="IPR001214">
    <property type="entry name" value="SET_dom"/>
</dbReference>
<dbReference type="PANTHER" id="PTHR12350">
    <property type="entry name" value="HISTONE-LYSINE N-METHYLTRANSFERASE-RELATED"/>
    <property type="match status" value="1"/>
</dbReference>
<keyword evidence="2" id="KW-0808">Transferase</keyword>
<dbReference type="PANTHER" id="PTHR12350:SF19">
    <property type="entry name" value="SET DOMAIN-CONTAINING PROTEIN"/>
    <property type="match status" value="1"/>
</dbReference>
<keyword evidence="1" id="KW-0489">Methyltransferase</keyword>
<dbReference type="InterPro" id="IPR003616">
    <property type="entry name" value="Post-SET_dom"/>
</dbReference>
<evidence type="ECO:0000313" key="6">
    <source>
        <dbReference type="EMBL" id="CAK7893099.1"/>
    </source>
</evidence>
<dbReference type="PROSITE" id="PS50280">
    <property type="entry name" value="SET"/>
    <property type="match status" value="1"/>
</dbReference>
<gene>
    <name evidence="7" type="ORF">PM001_LOCUS26411</name>
    <name evidence="6" type="ORF">PM001_LOCUS534</name>
</gene>
<accession>A0AAV1SYJ4</accession>
<comment type="caution">
    <text evidence="6">The sequence shown here is derived from an EMBL/GenBank/DDBJ whole genome shotgun (WGS) entry which is preliminary data.</text>
</comment>